<gene>
    <name evidence="3" type="ORF">P7H09_15795</name>
</gene>
<dbReference type="InterPro" id="IPR036444">
    <property type="entry name" value="PLipase_A2_dom_sf"/>
</dbReference>
<keyword evidence="2" id="KW-0964">Secreted</keyword>
<dbReference type="GO" id="GO:0006644">
    <property type="term" value="P:phospholipid metabolic process"/>
    <property type="evidence" value="ECO:0007669"/>
    <property type="project" value="InterPro"/>
</dbReference>
<dbReference type="AlphaFoldDB" id="A0AAP5N2P9"/>
<protein>
    <submittedName>
        <fullName evidence="3">Uncharacterized protein</fullName>
    </submittedName>
</protein>
<comment type="subcellular location">
    <subcellularLocation>
        <location evidence="1">Secreted</location>
    </subcellularLocation>
</comment>
<dbReference type="GO" id="GO:0005576">
    <property type="term" value="C:extracellular region"/>
    <property type="evidence" value="ECO:0007669"/>
    <property type="project" value="UniProtKB-SubCell"/>
</dbReference>
<dbReference type="RefSeq" id="WP_023484161.1">
    <property type="nucleotide sequence ID" value="NZ_CBCRXL010000136.1"/>
</dbReference>
<dbReference type="GO" id="GO:0004623">
    <property type="term" value="F:phospholipase A2 activity"/>
    <property type="evidence" value="ECO:0007669"/>
    <property type="project" value="InterPro"/>
</dbReference>
<name>A0AAP5N2P9_9BACL</name>
<dbReference type="EMBL" id="JARQGV010000004">
    <property type="protein sequence ID" value="MDT2252673.1"/>
    <property type="molecule type" value="Genomic_DNA"/>
</dbReference>
<accession>A0AAP5N2P9</accession>
<dbReference type="InterPro" id="IPR033113">
    <property type="entry name" value="PLA2_histidine"/>
</dbReference>
<evidence type="ECO:0000313" key="3">
    <source>
        <dbReference type="EMBL" id="MDT2252673.1"/>
    </source>
</evidence>
<dbReference type="SUPFAM" id="SSF48619">
    <property type="entry name" value="Phospholipase A2, PLA2"/>
    <property type="match status" value="1"/>
</dbReference>
<reference evidence="3" key="1">
    <citation type="journal article" date="2023" name="J. Vet. Diagn. Invest.">
        <title>Oxytetracycline-resistant Paenibacillus larvae identified in commercial beekeeping operations in Saskatchewan using pooled honey sampling.</title>
        <authorList>
            <person name="Obshta O."/>
            <person name="Zabrodski M.W."/>
            <person name="Soomro T."/>
            <person name="Wilson G."/>
            <person name="Masood F."/>
            <person name="Thebeau J."/>
            <person name="Silva M.C.B."/>
            <person name="Biganski S."/>
            <person name="Kozii I.V."/>
            <person name="Koziy R.V."/>
            <person name="Raza M.F."/>
            <person name="Jose M.S."/>
            <person name="Simko E."/>
            <person name="Wood S.C."/>
        </authorList>
    </citation>
    <scope>NUCLEOTIDE SEQUENCE</scope>
    <source>
        <strain evidence="3">PL001</strain>
    </source>
</reference>
<dbReference type="PROSITE" id="PS00118">
    <property type="entry name" value="PA2_HIS"/>
    <property type="match status" value="1"/>
</dbReference>
<organism evidence="3 4">
    <name type="scientific">Paenibacillus larvae</name>
    <dbReference type="NCBI Taxonomy" id="1464"/>
    <lineage>
        <taxon>Bacteria</taxon>
        <taxon>Bacillati</taxon>
        <taxon>Bacillota</taxon>
        <taxon>Bacilli</taxon>
        <taxon>Bacillales</taxon>
        <taxon>Paenibacillaceae</taxon>
        <taxon>Paenibacillus</taxon>
    </lineage>
</organism>
<sequence length="246" mass="27669">MMFQLLKGADITGERLEDLLRQLHAKEEFQLLVGELKEKVSLNADDLVVRKAYHGDMELETQIVTLYYVLLADKEEKVLIRYATTDEEILKEELHAQAVIRVDGKHQLHKFEVTDFTVSSMIVDQNYTETEVAIPQQDLHHDPSYTPGEMKDAVQTQVWWLGDGCLPGGYQHCGGNCGYGRKHGGGTPINLTDQCCVLHDSCYDDAAEGKIRKCKCDAMLIDCVNENDDGSWAAIGIRLYFALKAC</sequence>
<dbReference type="GO" id="GO:0050482">
    <property type="term" value="P:arachidonate secretion"/>
    <property type="evidence" value="ECO:0007669"/>
    <property type="project" value="InterPro"/>
</dbReference>
<reference evidence="3" key="2">
    <citation type="submission" date="2023-03" db="EMBL/GenBank/DDBJ databases">
        <authorList>
            <person name="Obshta O."/>
            <person name="Zabrodski M.W."/>
            <person name="Soomro T."/>
            <person name="Wilson G."/>
            <person name="Masood F."/>
            <person name="Thebeau J."/>
            <person name="Bezerra Da Silva M.C."/>
            <person name="Raza F."/>
            <person name="Biganski S."/>
            <person name="Jose M."/>
            <person name="Camilli M."/>
            <person name="Kozii I.V."/>
            <person name="Kozii R.V."/>
            <person name="Simko E."/>
            <person name="Wood S.C."/>
        </authorList>
    </citation>
    <scope>NUCLEOTIDE SEQUENCE</scope>
    <source>
        <strain evidence="3">PL001</strain>
    </source>
</reference>
<proteinExistence type="predicted"/>
<dbReference type="Gene3D" id="1.20.90.10">
    <property type="entry name" value="Phospholipase A2 domain"/>
    <property type="match status" value="1"/>
</dbReference>
<evidence type="ECO:0000256" key="2">
    <source>
        <dbReference type="ARBA" id="ARBA00022525"/>
    </source>
</evidence>
<evidence type="ECO:0000313" key="4">
    <source>
        <dbReference type="Proteomes" id="UP001259239"/>
    </source>
</evidence>
<evidence type="ECO:0000256" key="1">
    <source>
        <dbReference type="ARBA" id="ARBA00004613"/>
    </source>
</evidence>
<dbReference type="Proteomes" id="UP001259239">
    <property type="component" value="Unassembled WGS sequence"/>
</dbReference>
<comment type="caution">
    <text evidence="3">The sequence shown here is derived from an EMBL/GenBank/DDBJ whole genome shotgun (WGS) entry which is preliminary data.</text>
</comment>